<dbReference type="EMBL" id="MU858249">
    <property type="protein sequence ID" value="KAK4208326.1"/>
    <property type="molecule type" value="Genomic_DNA"/>
</dbReference>
<dbReference type="AlphaFoldDB" id="A0AAN7B0M8"/>
<accession>A0AAN7B0M8</accession>
<evidence type="ECO:0000313" key="2">
    <source>
        <dbReference type="EMBL" id="KAK4208326.1"/>
    </source>
</evidence>
<evidence type="ECO:0000313" key="3">
    <source>
        <dbReference type="Proteomes" id="UP001301769"/>
    </source>
</evidence>
<comment type="caution">
    <text evidence="2">The sequence shown here is derived from an EMBL/GenBank/DDBJ whole genome shotgun (WGS) entry which is preliminary data.</text>
</comment>
<reference evidence="2" key="2">
    <citation type="submission" date="2023-05" db="EMBL/GenBank/DDBJ databases">
        <authorList>
            <consortium name="Lawrence Berkeley National Laboratory"/>
            <person name="Steindorff A."/>
            <person name="Hensen N."/>
            <person name="Bonometti L."/>
            <person name="Westerberg I."/>
            <person name="Brannstrom I.O."/>
            <person name="Guillou S."/>
            <person name="Cros-Aarteil S."/>
            <person name="Calhoun S."/>
            <person name="Haridas S."/>
            <person name="Kuo A."/>
            <person name="Mondo S."/>
            <person name="Pangilinan J."/>
            <person name="Riley R."/>
            <person name="Labutti K."/>
            <person name="Andreopoulos B."/>
            <person name="Lipzen A."/>
            <person name="Chen C."/>
            <person name="Yanf M."/>
            <person name="Daum C."/>
            <person name="Ng V."/>
            <person name="Clum A."/>
            <person name="Ohm R."/>
            <person name="Martin F."/>
            <person name="Silar P."/>
            <person name="Natvig D."/>
            <person name="Lalanne C."/>
            <person name="Gautier V."/>
            <person name="Ament-Velasquez S.L."/>
            <person name="Kruys A."/>
            <person name="Hutchinson M.I."/>
            <person name="Powell A.J."/>
            <person name="Barry K."/>
            <person name="Miller A.N."/>
            <person name="Grigoriev I.V."/>
            <person name="Debuchy R."/>
            <person name="Gladieux P."/>
            <person name="Thoren M.H."/>
            <person name="Johannesson H."/>
        </authorList>
    </citation>
    <scope>NUCLEOTIDE SEQUENCE</scope>
    <source>
        <strain evidence="2">PSN293</strain>
    </source>
</reference>
<dbReference type="Proteomes" id="UP001301769">
    <property type="component" value="Unassembled WGS sequence"/>
</dbReference>
<organism evidence="2 3">
    <name type="scientific">Rhypophila decipiens</name>
    <dbReference type="NCBI Taxonomy" id="261697"/>
    <lineage>
        <taxon>Eukaryota</taxon>
        <taxon>Fungi</taxon>
        <taxon>Dikarya</taxon>
        <taxon>Ascomycota</taxon>
        <taxon>Pezizomycotina</taxon>
        <taxon>Sordariomycetes</taxon>
        <taxon>Sordariomycetidae</taxon>
        <taxon>Sordariales</taxon>
        <taxon>Naviculisporaceae</taxon>
        <taxon>Rhypophila</taxon>
    </lineage>
</organism>
<feature type="region of interest" description="Disordered" evidence="1">
    <location>
        <begin position="196"/>
        <end position="215"/>
    </location>
</feature>
<protein>
    <submittedName>
        <fullName evidence="2">Uncharacterized protein</fullName>
    </submittedName>
</protein>
<keyword evidence="3" id="KW-1185">Reference proteome</keyword>
<feature type="region of interest" description="Disordered" evidence="1">
    <location>
        <begin position="1"/>
        <end position="50"/>
    </location>
</feature>
<gene>
    <name evidence="2" type="ORF">QBC37DRAFT_432193</name>
</gene>
<sequence>MLSAHPPLERATRPSPEDRGFRMVPPHADIEQPSNIPQYDGADERTEGDDGQLQMQRWTQVRQDHQMSYIDSFKPPPWSWDNPYTYLVDYPEVFVSVDPITRYVYHVVEGPEGQPRWFFFDNNTSYEYDPLSGWHRQENEDGTFTWWLTNYVTSDDQLDHGPATWGLYRKSKGPPRFPMWNRRLQQMQNKAKTEVQVEKAQKAQADQEAQAAREAQLALTNTEAAEAMDTS</sequence>
<proteinExistence type="predicted"/>
<feature type="compositionally biased region" description="Low complexity" evidence="1">
    <location>
        <begin position="202"/>
        <end position="215"/>
    </location>
</feature>
<evidence type="ECO:0000256" key="1">
    <source>
        <dbReference type="SAM" id="MobiDB-lite"/>
    </source>
</evidence>
<feature type="compositionally biased region" description="Basic and acidic residues" evidence="1">
    <location>
        <begin position="7"/>
        <end position="21"/>
    </location>
</feature>
<name>A0AAN7B0M8_9PEZI</name>
<reference evidence="2" key="1">
    <citation type="journal article" date="2023" name="Mol. Phylogenet. Evol.">
        <title>Genome-scale phylogeny and comparative genomics of the fungal order Sordariales.</title>
        <authorList>
            <person name="Hensen N."/>
            <person name="Bonometti L."/>
            <person name="Westerberg I."/>
            <person name="Brannstrom I.O."/>
            <person name="Guillou S."/>
            <person name="Cros-Aarteil S."/>
            <person name="Calhoun S."/>
            <person name="Haridas S."/>
            <person name="Kuo A."/>
            <person name="Mondo S."/>
            <person name="Pangilinan J."/>
            <person name="Riley R."/>
            <person name="LaButti K."/>
            <person name="Andreopoulos B."/>
            <person name="Lipzen A."/>
            <person name="Chen C."/>
            <person name="Yan M."/>
            <person name="Daum C."/>
            <person name="Ng V."/>
            <person name="Clum A."/>
            <person name="Steindorff A."/>
            <person name="Ohm R.A."/>
            <person name="Martin F."/>
            <person name="Silar P."/>
            <person name="Natvig D.O."/>
            <person name="Lalanne C."/>
            <person name="Gautier V."/>
            <person name="Ament-Velasquez S.L."/>
            <person name="Kruys A."/>
            <person name="Hutchinson M.I."/>
            <person name="Powell A.J."/>
            <person name="Barry K."/>
            <person name="Miller A.N."/>
            <person name="Grigoriev I.V."/>
            <person name="Debuchy R."/>
            <person name="Gladieux P."/>
            <person name="Hiltunen Thoren M."/>
            <person name="Johannesson H."/>
        </authorList>
    </citation>
    <scope>NUCLEOTIDE SEQUENCE</scope>
    <source>
        <strain evidence="2">PSN293</strain>
    </source>
</reference>